<evidence type="ECO:0000313" key="1">
    <source>
        <dbReference type="EMBL" id="ODV61756.1"/>
    </source>
</evidence>
<proteinExistence type="predicted"/>
<gene>
    <name evidence="1" type="ORF">ASCRUDRAFT_69495</name>
</gene>
<dbReference type="AlphaFoldDB" id="A0A1D2VJF5"/>
<keyword evidence="2" id="KW-1185">Reference proteome</keyword>
<organism evidence="1 2">
    <name type="scientific">Ascoidea rubescens DSM 1968</name>
    <dbReference type="NCBI Taxonomy" id="1344418"/>
    <lineage>
        <taxon>Eukaryota</taxon>
        <taxon>Fungi</taxon>
        <taxon>Dikarya</taxon>
        <taxon>Ascomycota</taxon>
        <taxon>Saccharomycotina</taxon>
        <taxon>Saccharomycetes</taxon>
        <taxon>Ascoideaceae</taxon>
        <taxon>Ascoidea</taxon>
    </lineage>
</organism>
<sequence>MSSDGISAIDQELSELSLGDINSYLFDVLDGTDEYPKPQKISKESFDTGLKDLITNSKISIKELDSNDNFDIDEFLYKNSRFYFLNDLSKDLDGLIKDLDNDLILLINDELYDDVIKLTTSINKNKNFEDLISNLKVSLIDYIKFLNKNLIDYQSTSNIINVNLYYKKKFFKVNKFIEKSILLFDLVDVFEKKMNNFSDNIEQIKELTSFYFSIHQLINSLSFIEDIKETDRPENKNCDEVLTLSSLKSFDVHNNITYLNNITLNDLLIADADSNDDTQKTETKNTLNNESFKFLKQLFKKVNVLRFEYIALLNEHLDKIKDIKTKSVELHDLMGIYEIIGKNKEFLKKLHE</sequence>
<dbReference type="Proteomes" id="UP000095038">
    <property type="component" value="Unassembled WGS sequence"/>
</dbReference>
<reference evidence="2" key="1">
    <citation type="submission" date="2016-05" db="EMBL/GenBank/DDBJ databases">
        <title>Comparative genomics of biotechnologically important yeasts.</title>
        <authorList>
            <consortium name="DOE Joint Genome Institute"/>
            <person name="Riley R."/>
            <person name="Haridas S."/>
            <person name="Wolfe K.H."/>
            <person name="Lopes M.R."/>
            <person name="Hittinger C.T."/>
            <person name="Goker M."/>
            <person name="Salamov A."/>
            <person name="Wisecaver J."/>
            <person name="Long T.M."/>
            <person name="Aerts A.L."/>
            <person name="Barry K."/>
            <person name="Choi C."/>
            <person name="Clum A."/>
            <person name="Coughlan A.Y."/>
            <person name="Deshpande S."/>
            <person name="Douglass A.P."/>
            <person name="Hanson S.J."/>
            <person name="Klenk H.-P."/>
            <person name="Labutti K."/>
            <person name="Lapidus A."/>
            <person name="Lindquist E."/>
            <person name="Lipzen A."/>
            <person name="Meier-Kolthoff J.P."/>
            <person name="Ohm R.A."/>
            <person name="Otillar R.P."/>
            <person name="Pangilinan J."/>
            <person name="Peng Y."/>
            <person name="Rokas A."/>
            <person name="Rosa C.A."/>
            <person name="Scheuner C."/>
            <person name="Sibirny A.A."/>
            <person name="Slot J.C."/>
            <person name="Stielow J.B."/>
            <person name="Sun H."/>
            <person name="Kurtzman C.P."/>
            <person name="Blackwell M."/>
            <person name="Grigoriev I.V."/>
            <person name="Jeffries T.W."/>
        </authorList>
    </citation>
    <scope>NUCLEOTIDE SEQUENCE [LARGE SCALE GENOMIC DNA]</scope>
    <source>
        <strain evidence="2">DSM 1968</strain>
    </source>
</reference>
<accession>A0A1D2VJF5</accession>
<dbReference type="InParanoid" id="A0A1D2VJF5"/>
<dbReference type="OrthoDB" id="332281at2759"/>
<dbReference type="RefSeq" id="XP_020048063.1">
    <property type="nucleotide sequence ID" value="XM_020191678.1"/>
</dbReference>
<dbReference type="STRING" id="1344418.A0A1D2VJF5"/>
<dbReference type="GeneID" id="30965314"/>
<evidence type="ECO:0000313" key="2">
    <source>
        <dbReference type="Proteomes" id="UP000095038"/>
    </source>
</evidence>
<dbReference type="EMBL" id="KV454478">
    <property type="protein sequence ID" value="ODV61756.1"/>
    <property type="molecule type" value="Genomic_DNA"/>
</dbReference>
<protein>
    <submittedName>
        <fullName evidence="1">Uncharacterized protein</fullName>
    </submittedName>
</protein>
<name>A0A1D2VJF5_9ASCO</name>